<name>A0A6J4JSS2_9ACTN</name>
<dbReference type="InterPro" id="IPR043149">
    <property type="entry name" value="TagF_N"/>
</dbReference>
<evidence type="ECO:0000256" key="1">
    <source>
        <dbReference type="ARBA" id="ARBA00004202"/>
    </source>
</evidence>
<dbReference type="InterPro" id="IPR051612">
    <property type="entry name" value="Teichoic_Acid_Biosynth"/>
</dbReference>
<dbReference type="EMBL" id="CADCTS010000025">
    <property type="protein sequence ID" value="CAA9286498.1"/>
    <property type="molecule type" value="Genomic_DNA"/>
</dbReference>
<dbReference type="SUPFAM" id="SSF53756">
    <property type="entry name" value="UDP-Glycosyltransferase/glycogen phosphorylase"/>
    <property type="match status" value="1"/>
</dbReference>
<protein>
    <submittedName>
        <fullName evidence="7">CDP-glycerol:poly(Glycerophosphate) glycerophosphotransferase</fullName>
        <ecNumber evidence="7">2.7.8.12</ecNumber>
    </submittedName>
</protein>
<dbReference type="Gene3D" id="3.40.50.11820">
    <property type="match status" value="1"/>
</dbReference>
<dbReference type="Pfam" id="PF04464">
    <property type="entry name" value="Glyphos_transf"/>
    <property type="match status" value="1"/>
</dbReference>
<evidence type="ECO:0000313" key="7">
    <source>
        <dbReference type="EMBL" id="CAA9286498.1"/>
    </source>
</evidence>
<organism evidence="7">
    <name type="scientific">uncultured Friedmanniella sp</name>
    <dbReference type="NCBI Taxonomy" id="335381"/>
    <lineage>
        <taxon>Bacteria</taxon>
        <taxon>Bacillati</taxon>
        <taxon>Actinomycetota</taxon>
        <taxon>Actinomycetes</taxon>
        <taxon>Propionibacteriales</taxon>
        <taxon>Nocardioidaceae</taxon>
        <taxon>Friedmanniella</taxon>
        <taxon>environmental samples</taxon>
    </lineage>
</organism>
<evidence type="ECO:0000256" key="5">
    <source>
        <dbReference type="ARBA" id="ARBA00022944"/>
    </source>
</evidence>
<dbReference type="PANTHER" id="PTHR37316:SF3">
    <property type="entry name" value="TEICHOIC ACID GLYCEROL-PHOSPHATE TRANSFERASE"/>
    <property type="match status" value="1"/>
</dbReference>
<keyword evidence="3" id="KW-1003">Cell membrane</keyword>
<dbReference type="EC" id="2.7.8.12" evidence="7"/>
<comment type="similarity">
    <text evidence="2">Belongs to the CDP-glycerol glycerophosphotransferase family.</text>
</comment>
<dbReference type="GO" id="GO:0005886">
    <property type="term" value="C:plasma membrane"/>
    <property type="evidence" value="ECO:0007669"/>
    <property type="project" value="UniProtKB-SubCell"/>
</dbReference>
<gene>
    <name evidence="7" type="ORF">AVDCRST_MAG48-166</name>
</gene>
<dbReference type="Gene3D" id="3.40.50.12580">
    <property type="match status" value="1"/>
</dbReference>
<accession>A0A6J4JSS2</accession>
<keyword evidence="4 7" id="KW-0808">Transferase</keyword>
<keyword evidence="6" id="KW-0472">Membrane</keyword>
<dbReference type="GO" id="GO:0019350">
    <property type="term" value="P:teichoic acid biosynthetic process"/>
    <property type="evidence" value="ECO:0007669"/>
    <property type="project" value="UniProtKB-KW"/>
</dbReference>
<evidence type="ECO:0000256" key="2">
    <source>
        <dbReference type="ARBA" id="ARBA00010488"/>
    </source>
</evidence>
<dbReference type="PANTHER" id="PTHR37316">
    <property type="entry name" value="TEICHOIC ACID GLYCEROL-PHOSPHATE PRIMASE"/>
    <property type="match status" value="1"/>
</dbReference>
<evidence type="ECO:0000256" key="3">
    <source>
        <dbReference type="ARBA" id="ARBA00022475"/>
    </source>
</evidence>
<dbReference type="GO" id="GO:0047355">
    <property type="term" value="F:CDP-glycerol glycerophosphotransferase activity"/>
    <property type="evidence" value="ECO:0007669"/>
    <property type="project" value="UniProtKB-EC"/>
</dbReference>
<keyword evidence="5" id="KW-0777">Teichoic acid biosynthesis</keyword>
<comment type="subcellular location">
    <subcellularLocation>
        <location evidence="1">Cell membrane</location>
        <topology evidence="1">Peripheral membrane protein</topology>
    </subcellularLocation>
</comment>
<dbReference type="InterPro" id="IPR043148">
    <property type="entry name" value="TagF_C"/>
</dbReference>
<reference evidence="7" key="1">
    <citation type="submission" date="2020-02" db="EMBL/GenBank/DDBJ databases">
        <authorList>
            <person name="Meier V. D."/>
        </authorList>
    </citation>
    <scope>NUCLEOTIDE SEQUENCE</scope>
    <source>
        <strain evidence="7">AVDCRST_MAG48</strain>
    </source>
</reference>
<dbReference type="InterPro" id="IPR007554">
    <property type="entry name" value="Glycerophosphate_synth"/>
</dbReference>
<sequence>MKVVYDSFEGRYSDSPRALYTWMRERRPQDEHVWLCDPRHAATFPRDVVTVPVRSERAVAALESADLVVGNTHIELDWVKKPGARYLQTWHGTPLKRIHRDSLWAPPGVVDGLLRDVDRWDHLVSPNAVSTPRLRRAFGFEGKVWEVGYPRNDVLSSPTAPLLRARVRALLGLPDGVTAVLYAPTWRDREFYLPGAPPAVLELDVDRLLHRLGPGHVLLTRLHPKMTDRAAGLDRPGVVDVSRHPEVHELYLAADVLVTDYSSVMFDFAVTGKPILFYAYDLEAYRDDLRGFYFDLEEVAPGPVTRTTDELSEALADLPGLRRRYDGPYAEFRRLFSHLEDGRASERLEKVFQKAVRRTSRRELRAEVPALIGRG</sequence>
<proteinExistence type="inferred from homology"/>
<evidence type="ECO:0000256" key="4">
    <source>
        <dbReference type="ARBA" id="ARBA00022679"/>
    </source>
</evidence>
<evidence type="ECO:0000256" key="6">
    <source>
        <dbReference type="ARBA" id="ARBA00023136"/>
    </source>
</evidence>
<dbReference type="AlphaFoldDB" id="A0A6J4JSS2"/>